<proteinExistence type="predicted"/>
<evidence type="ECO:0000313" key="1">
    <source>
        <dbReference type="EMBL" id="HIX08130.1"/>
    </source>
</evidence>
<reference evidence="1" key="1">
    <citation type="journal article" date="2021" name="PeerJ">
        <title>Extensive microbial diversity within the chicken gut microbiome revealed by metagenomics and culture.</title>
        <authorList>
            <person name="Gilroy R."/>
            <person name="Ravi A."/>
            <person name="Getino M."/>
            <person name="Pursley I."/>
            <person name="Horton D.L."/>
            <person name="Alikhan N.F."/>
            <person name="Baker D."/>
            <person name="Gharbi K."/>
            <person name="Hall N."/>
            <person name="Watson M."/>
            <person name="Adriaenssens E.M."/>
            <person name="Foster-Nyarko E."/>
            <person name="Jarju S."/>
            <person name="Secka A."/>
            <person name="Antonio M."/>
            <person name="Oren A."/>
            <person name="Chaudhuri R.R."/>
            <person name="La Ragione R."/>
            <person name="Hildebrand F."/>
            <person name="Pallen M.J."/>
        </authorList>
    </citation>
    <scope>NUCLEOTIDE SEQUENCE</scope>
    <source>
        <strain evidence="1">811</strain>
    </source>
</reference>
<gene>
    <name evidence="1" type="ORF">H9741_06650</name>
</gene>
<comment type="caution">
    <text evidence="1">The sequence shown here is derived from an EMBL/GenBank/DDBJ whole genome shotgun (WGS) entry which is preliminary data.</text>
</comment>
<reference evidence="1" key="2">
    <citation type="submission" date="2021-04" db="EMBL/GenBank/DDBJ databases">
        <authorList>
            <person name="Gilroy R."/>
        </authorList>
    </citation>
    <scope>NUCLEOTIDE SEQUENCE</scope>
    <source>
        <strain evidence="1">811</strain>
    </source>
</reference>
<name>A0A9D1V8M6_9FIRM</name>
<sequence length="86" mass="9970">MSEDPVREALVRRALGYETDEVVEEYGFNEGEAVLLKRKVTKKSVPPDIQAAKMLLDAEVPLEQLSDEKLEEERQRLLRELQEEEN</sequence>
<dbReference type="Proteomes" id="UP000824204">
    <property type="component" value="Unassembled WGS sequence"/>
</dbReference>
<evidence type="ECO:0000313" key="2">
    <source>
        <dbReference type="Proteomes" id="UP000824204"/>
    </source>
</evidence>
<dbReference type="AlphaFoldDB" id="A0A9D1V8M6"/>
<organism evidence="1 2">
    <name type="scientific">Candidatus Borkfalkia faecipullorum</name>
    <dbReference type="NCBI Taxonomy" id="2838510"/>
    <lineage>
        <taxon>Bacteria</taxon>
        <taxon>Bacillati</taxon>
        <taxon>Bacillota</taxon>
        <taxon>Clostridia</taxon>
        <taxon>Christensenellales</taxon>
        <taxon>Christensenellaceae</taxon>
        <taxon>Candidatus Borkfalkia</taxon>
    </lineage>
</organism>
<dbReference type="EMBL" id="DXFX01000083">
    <property type="protein sequence ID" value="HIX08130.1"/>
    <property type="molecule type" value="Genomic_DNA"/>
</dbReference>
<protein>
    <submittedName>
        <fullName evidence="1">Uncharacterized protein</fullName>
    </submittedName>
</protein>
<accession>A0A9D1V8M6</accession>